<dbReference type="Gene3D" id="3.30.565.10">
    <property type="entry name" value="Histidine kinase-like ATPase, C-terminal domain"/>
    <property type="match status" value="1"/>
</dbReference>
<dbReference type="PANTHER" id="PTHR35526:SF3">
    <property type="entry name" value="ANTI-SIGMA-F FACTOR RSBW"/>
    <property type="match status" value="1"/>
</dbReference>
<evidence type="ECO:0000256" key="1">
    <source>
        <dbReference type="ARBA" id="ARBA00022527"/>
    </source>
</evidence>
<proteinExistence type="predicted"/>
<feature type="domain" description="Histidine kinase/HSP90-like ATPase" evidence="2">
    <location>
        <begin position="17"/>
        <end position="118"/>
    </location>
</feature>
<keyword evidence="1" id="KW-0808">Transferase</keyword>
<dbReference type="PANTHER" id="PTHR35526">
    <property type="entry name" value="ANTI-SIGMA-F FACTOR RSBW-RELATED"/>
    <property type="match status" value="1"/>
</dbReference>
<sequence>MMDCIEGVQRKPWNLPFVAEPDGVASLRRIMRLHLGLWGLHDVIDAAQLCVSELVANVINHVGVGTPGTLAVSMNGTRVRIEVHDPDPRCLPVLLDPSDTAESGRGLALLSAVSDRWGVQPYGDHKVTWCELATELTSARGHTGGVPVARAEAILAWYGAASLPQTGRSDALSRDVAEGWVSALIADLLHWVRAHGRDADDVLDRAQGRFEADVAGTDSPPSPILRRVGQVLGQGLQGDHQPGDGLLSAGDR</sequence>
<keyword evidence="1" id="KW-0723">Serine/threonine-protein kinase</keyword>
<dbReference type="Pfam" id="PF13581">
    <property type="entry name" value="HATPase_c_2"/>
    <property type="match status" value="1"/>
</dbReference>
<evidence type="ECO:0000313" key="3">
    <source>
        <dbReference type="EMBL" id="MEU6801207.1"/>
    </source>
</evidence>
<dbReference type="InterPro" id="IPR050267">
    <property type="entry name" value="Anti-sigma-factor_SerPK"/>
</dbReference>
<reference evidence="3 4" key="1">
    <citation type="submission" date="2024-06" db="EMBL/GenBank/DDBJ databases">
        <title>The Natural Products Discovery Center: Release of the First 8490 Sequenced Strains for Exploring Actinobacteria Biosynthetic Diversity.</title>
        <authorList>
            <person name="Kalkreuter E."/>
            <person name="Kautsar S.A."/>
            <person name="Yang D."/>
            <person name="Bader C.D."/>
            <person name="Teijaro C.N."/>
            <person name="Fluegel L."/>
            <person name="Davis C.M."/>
            <person name="Simpson J.R."/>
            <person name="Lauterbach L."/>
            <person name="Steele A.D."/>
            <person name="Gui C."/>
            <person name="Meng S."/>
            <person name="Li G."/>
            <person name="Viehrig K."/>
            <person name="Ye F."/>
            <person name="Su P."/>
            <person name="Kiefer A.F."/>
            <person name="Nichols A."/>
            <person name="Cepeda A.J."/>
            <person name="Yan W."/>
            <person name="Fan B."/>
            <person name="Jiang Y."/>
            <person name="Adhikari A."/>
            <person name="Zheng C.-J."/>
            <person name="Schuster L."/>
            <person name="Cowan T.M."/>
            <person name="Smanski M.J."/>
            <person name="Chevrette M.G."/>
            <person name="De Carvalho L.P.S."/>
            <person name="Shen B."/>
        </authorList>
    </citation>
    <scope>NUCLEOTIDE SEQUENCE [LARGE SCALE GENOMIC DNA]</scope>
    <source>
        <strain evidence="3 4">NPDC046851</strain>
    </source>
</reference>
<keyword evidence="4" id="KW-1185">Reference proteome</keyword>
<protein>
    <submittedName>
        <fullName evidence="3">ATP-binding protein</fullName>
    </submittedName>
</protein>
<organism evidence="3 4">
    <name type="scientific">Streptomyces neyagawaensis</name>
    <dbReference type="NCBI Taxonomy" id="42238"/>
    <lineage>
        <taxon>Bacteria</taxon>
        <taxon>Bacillati</taxon>
        <taxon>Actinomycetota</taxon>
        <taxon>Actinomycetes</taxon>
        <taxon>Kitasatosporales</taxon>
        <taxon>Streptomycetaceae</taxon>
        <taxon>Streptomyces</taxon>
    </lineage>
</organism>
<name>A0ABV3AVK3_9ACTN</name>
<dbReference type="InterPro" id="IPR003594">
    <property type="entry name" value="HATPase_dom"/>
</dbReference>
<evidence type="ECO:0000259" key="2">
    <source>
        <dbReference type="Pfam" id="PF13581"/>
    </source>
</evidence>
<evidence type="ECO:0000313" key="4">
    <source>
        <dbReference type="Proteomes" id="UP001551189"/>
    </source>
</evidence>
<dbReference type="Proteomes" id="UP001551189">
    <property type="component" value="Unassembled WGS sequence"/>
</dbReference>
<gene>
    <name evidence="3" type="ORF">ABZ931_09375</name>
</gene>
<keyword evidence="3" id="KW-0547">Nucleotide-binding</keyword>
<accession>A0ABV3AVK3</accession>
<dbReference type="CDD" id="cd16936">
    <property type="entry name" value="HATPase_RsbW-like"/>
    <property type="match status" value="1"/>
</dbReference>
<dbReference type="EMBL" id="JBEYXT010000028">
    <property type="protein sequence ID" value="MEU6801207.1"/>
    <property type="molecule type" value="Genomic_DNA"/>
</dbReference>
<comment type="caution">
    <text evidence="3">The sequence shown here is derived from an EMBL/GenBank/DDBJ whole genome shotgun (WGS) entry which is preliminary data.</text>
</comment>
<dbReference type="SUPFAM" id="SSF55874">
    <property type="entry name" value="ATPase domain of HSP90 chaperone/DNA topoisomerase II/histidine kinase"/>
    <property type="match status" value="1"/>
</dbReference>
<dbReference type="InterPro" id="IPR036890">
    <property type="entry name" value="HATPase_C_sf"/>
</dbReference>
<keyword evidence="1" id="KW-0418">Kinase</keyword>
<dbReference type="GO" id="GO:0005524">
    <property type="term" value="F:ATP binding"/>
    <property type="evidence" value="ECO:0007669"/>
    <property type="project" value="UniProtKB-KW"/>
</dbReference>
<keyword evidence="3" id="KW-0067">ATP-binding</keyword>